<dbReference type="PANTHER" id="PTHR43283">
    <property type="entry name" value="BETA-LACTAMASE-RELATED"/>
    <property type="match status" value="1"/>
</dbReference>
<dbReference type="InterPro" id="IPR012338">
    <property type="entry name" value="Beta-lactam/transpept-like"/>
</dbReference>
<comment type="caution">
    <text evidence="4">The sequence shown here is derived from an EMBL/GenBank/DDBJ whole genome shotgun (WGS) entry which is preliminary data.</text>
</comment>
<sequence length="402" mass="42970">MRVLLRAITMTASACIAFSTAGCAWLGPRPAPLDAARFAPIDHAIGSVIAERRMPGAVFHLERAGMAYQKAYGSYSYEKGAAAVTPATVFDAASLTKIVATAPSVMLLAEEGRIALDAPLVRYLPECAGQGRDPITVRHLLTHTSGLPAGLPATPGWHGLARALELACSRTPTDPPGTAFRYSDVNYILLGELVRRVSGQPLDRFARQRIFTPLGMRDSRFVPLAALEAARIAPTQRLAGDGLRLLQGEVHDPTARRMDGVAGSAGLFTTAADLARFARMLLAGGELDGVRVLSRDSVRLMTTAQTGPAIVAQRGMGMDIDSPFARPRGKLFPLGSYGHTGFTGCILWIDPASGTFYVLLSNRVYPDDRNNILDLYARLGTLSAEAVNGFDFAALHKTNPAR</sequence>
<organism evidence="4 5">
    <name type="scientific">Massilia agrisoli</name>
    <dbReference type="NCBI Taxonomy" id="2892444"/>
    <lineage>
        <taxon>Bacteria</taxon>
        <taxon>Pseudomonadati</taxon>
        <taxon>Pseudomonadota</taxon>
        <taxon>Betaproteobacteria</taxon>
        <taxon>Burkholderiales</taxon>
        <taxon>Oxalobacteraceae</taxon>
        <taxon>Telluria group</taxon>
        <taxon>Massilia</taxon>
    </lineage>
</organism>
<dbReference type="RefSeq" id="WP_229430469.1">
    <property type="nucleotide sequence ID" value="NZ_JAJHPV010000002.1"/>
</dbReference>
<keyword evidence="1" id="KW-0378">Hydrolase</keyword>
<dbReference type="Pfam" id="PF00144">
    <property type="entry name" value="Beta-lactamase"/>
    <property type="match status" value="1"/>
</dbReference>
<evidence type="ECO:0000256" key="1">
    <source>
        <dbReference type="ARBA" id="ARBA00022801"/>
    </source>
</evidence>
<dbReference type="PANTHER" id="PTHR43283:SF11">
    <property type="entry name" value="BETA-LACTAMASE-RELATED DOMAIN-CONTAINING PROTEIN"/>
    <property type="match status" value="1"/>
</dbReference>
<dbReference type="EMBL" id="JAJHPV010000002">
    <property type="protein sequence ID" value="MCC6069537.1"/>
    <property type="molecule type" value="Genomic_DNA"/>
</dbReference>
<protein>
    <submittedName>
        <fullName evidence="4">Beta-lactamase family protein</fullName>
    </submittedName>
</protein>
<dbReference type="Gene3D" id="3.40.710.10">
    <property type="entry name" value="DD-peptidase/beta-lactamase superfamily"/>
    <property type="match status" value="1"/>
</dbReference>
<keyword evidence="2" id="KW-0732">Signal</keyword>
<accession>A0ABS8IP08</accession>
<evidence type="ECO:0000313" key="5">
    <source>
        <dbReference type="Proteomes" id="UP001198701"/>
    </source>
</evidence>
<dbReference type="InterPro" id="IPR050789">
    <property type="entry name" value="Diverse_Enzym_Activities"/>
</dbReference>
<feature type="chain" id="PRO_5046545210" evidence="2">
    <location>
        <begin position="25"/>
        <end position="402"/>
    </location>
</feature>
<dbReference type="SUPFAM" id="SSF56601">
    <property type="entry name" value="beta-lactamase/transpeptidase-like"/>
    <property type="match status" value="1"/>
</dbReference>
<name>A0ABS8IP08_9BURK</name>
<evidence type="ECO:0000256" key="2">
    <source>
        <dbReference type="SAM" id="SignalP"/>
    </source>
</evidence>
<dbReference type="InterPro" id="IPR001466">
    <property type="entry name" value="Beta-lactam-related"/>
</dbReference>
<feature type="domain" description="Beta-lactamase-related" evidence="3">
    <location>
        <begin position="43"/>
        <end position="373"/>
    </location>
</feature>
<proteinExistence type="predicted"/>
<feature type="signal peptide" evidence="2">
    <location>
        <begin position="1"/>
        <end position="24"/>
    </location>
</feature>
<dbReference type="PROSITE" id="PS51257">
    <property type="entry name" value="PROKAR_LIPOPROTEIN"/>
    <property type="match status" value="1"/>
</dbReference>
<keyword evidence="5" id="KW-1185">Reference proteome</keyword>
<dbReference type="Proteomes" id="UP001198701">
    <property type="component" value="Unassembled WGS sequence"/>
</dbReference>
<evidence type="ECO:0000313" key="4">
    <source>
        <dbReference type="EMBL" id="MCC6069537.1"/>
    </source>
</evidence>
<gene>
    <name evidence="4" type="ORF">LMJ30_01000</name>
</gene>
<reference evidence="4 5" key="1">
    <citation type="submission" date="2021-11" db="EMBL/GenBank/DDBJ databases">
        <authorList>
            <person name="Huq M.A."/>
        </authorList>
    </citation>
    <scope>NUCLEOTIDE SEQUENCE [LARGE SCALE GENOMIC DNA]</scope>
    <source>
        <strain evidence="4 5">MAHUQ-52</strain>
    </source>
</reference>
<evidence type="ECO:0000259" key="3">
    <source>
        <dbReference type="Pfam" id="PF00144"/>
    </source>
</evidence>